<evidence type="ECO:0000313" key="2">
    <source>
        <dbReference type="Proteomes" id="UP000477680"/>
    </source>
</evidence>
<name>A0A6C0TWY0_9GAMM</name>
<proteinExistence type="predicted"/>
<dbReference type="AlphaFoldDB" id="A0A6C0TWY0"/>
<dbReference type="KEGG" id="kim:G3T16_00610"/>
<organism evidence="1 2">
    <name type="scientific">Kineobactrum salinum</name>
    <dbReference type="NCBI Taxonomy" id="2708301"/>
    <lineage>
        <taxon>Bacteria</taxon>
        <taxon>Pseudomonadati</taxon>
        <taxon>Pseudomonadota</taxon>
        <taxon>Gammaproteobacteria</taxon>
        <taxon>Cellvibrionales</taxon>
        <taxon>Halieaceae</taxon>
        <taxon>Kineobactrum</taxon>
    </lineage>
</organism>
<protein>
    <submittedName>
        <fullName evidence="1">Uncharacterized protein</fullName>
    </submittedName>
</protein>
<evidence type="ECO:0000313" key="1">
    <source>
        <dbReference type="EMBL" id="QIB64138.1"/>
    </source>
</evidence>
<accession>A0A6C0TWY0</accession>
<gene>
    <name evidence="1" type="ORF">G3T16_00610</name>
</gene>
<dbReference type="Proteomes" id="UP000477680">
    <property type="component" value="Chromosome"/>
</dbReference>
<sequence length="53" mass="5971">MAEDHFIAIPTDSPTLNSTQISLVTRTGRQPPIAAFKFMQYIEDYFRNLAPGV</sequence>
<dbReference type="EMBL" id="CP048711">
    <property type="protein sequence ID" value="QIB64138.1"/>
    <property type="molecule type" value="Genomic_DNA"/>
</dbReference>
<reference evidence="1 2" key="1">
    <citation type="submission" date="2020-02" db="EMBL/GenBank/DDBJ databases">
        <title>Genome sequencing for Kineobactrum sp. M2.</title>
        <authorList>
            <person name="Park S.-J."/>
        </authorList>
    </citation>
    <scope>NUCLEOTIDE SEQUENCE [LARGE SCALE GENOMIC DNA]</scope>
    <source>
        <strain evidence="1 2">M2</strain>
    </source>
</reference>
<keyword evidence="2" id="KW-1185">Reference proteome</keyword>